<dbReference type="GO" id="GO:0004749">
    <property type="term" value="F:ribose phosphate diphosphokinase activity"/>
    <property type="evidence" value="ECO:0007669"/>
    <property type="project" value="TreeGrafter"/>
</dbReference>
<dbReference type="Pfam" id="PF00156">
    <property type="entry name" value="Pribosyltran"/>
    <property type="match status" value="1"/>
</dbReference>
<dbReference type="NCBIfam" id="TIGR01251">
    <property type="entry name" value="ribP_PPkin"/>
    <property type="match status" value="1"/>
</dbReference>
<dbReference type="InterPro" id="IPR005946">
    <property type="entry name" value="Rib-P_diPkinase"/>
</dbReference>
<dbReference type="eggNOG" id="COG0462">
    <property type="taxonomic scope" value="Bacteria"/>
</dbReference>
<keyword evidence="1 2" id="KW-0545">Nucleotide biosynthesis</keyword>
<dbReference type="GO" id="GO:0002189">
    <property type="term" value="C:ribose phosphate diphosphokinase complex"/>
    <property type="evidence" value="ECO:0007669"/>
    <property type="project" value="TreeGrafter"/>
</dbReference>
<feature type="domain" description="Ribose-phosphate pyrophosphokinase N-terminal" evidence="5">
    <location>
        <begin position="6"/>
        <end position="114"/>
    </location>
</feature>
<dbReference type="InterPro" id="IPR029099">
    <property type="entry name" value="Pribosyltran_N"/>
</dbReference>
<dbReference type="InterPro" id="IPR000836">
    <property type="entry name" value="PRTase_dom"/>
</dbReference>
<dbReference type="GO" id="GO:0016301">
    <property type="term" value="F:kinase activity"/>
    <property type="evidence" value="ECO:0007669"/>
    <property type="project" value="UniProtKB-KW"/>
</dbReference>
<evidence type="ECO:0000256" key="2">
    <source>
        <dbReference type="RuleBase" id="RU004324"/>
    </source>
</evidence>
<evidence type="ECO:0000259" key="5">
    <source>
        <dbReference type="Pfam" id="PF13793"/>
    </source>
</evidence>
<keyword evidence="6" id="KW-0418">Kinase</keyword>
<feature type="domain" description="Phosphoribosyltransferase" evidence="4">
    <location>
        <begin position="134"/>
        <end position="234"/>
    </location>
</feature>
<dbReference type="AlphaFoldDB" id="Q11BI1"/>
<evidence type="ECO:0000313" key="6">
    <source>
        <dbReference type="EMBL" id="ABG65244.1"/>
    </source>
</evidence>
<dbReference type="OrthoDB" id="324294at2"/>
<dbReference type="STRING" id="266779.Meso_3877"/>
<accession>Q11BI1</accession>
<name>Q11BI1_CHESB</name>
<dbReference type="Gene3D" id="3.40.50.2020">
    <property type="match status" value="2"/>
</dbReference>
<evidence type="ECO:0000259" key="4">
    <source>
        <dbReference type="Pfam" id="PF00156"/>
    </source>
</evidence>
<dbReference type="GO" id="GO:0000287">
    <property type="term" value="F:magnesium ion binding"/>
    <property type="evidence" value="ECO:0007669"/>
    <property type="project" value="InterPro"/>
</dbReference>
<reference evidence="6" key="1">
    <citation type="submission" date="2006-06" db="EMBL/GenBank/DDBJ databases">
        <title>Complete sequence of chromosome of Chelativorans sp. BNC1.</title>
        <authorList>
            <consortium name="US DOE Joint Genome Institute"/>
            <person name="Copeland A."/>
            <person name="Lucas S."/>
            <person name="Lapidus A."/>
            <person name="Barry K."/>
            <person name="Detter J.C."/>
            <person name="Glavina del Rio T."/>
            <person name="Hammon N."/>
            <person name="Israni S."/>
            <person name="Dalin E."/>
            <person name="Tice H."/>
            <person name="Pitluck S."/>
            <person name="Chertkov O."/>
            <person name="Brettin T."/>
            <person name="Bruce D."/>
            <person name="Han C."/>
            <person name="Tapia R."/>
            <person name="Gilna P."/>
            <person name="Schmutz J."/>
            <person name="Larimer F."/>
            <person name="Land M."/>
            <person name="Hauser L."/>
            <person name="Kyrpides N."/>
            <person name="Mikhailova N."/>
            <person name="Richardson P."/>
        </authorList>
    </citation>
    <scope>NUCLEOTIDE SEQUENCE</scope>
    <source>
        <strain evidence="6">BNC1</strain>
    </source>
</reference>
<proteinExistence type="inferred from homology"/>
<comment type="similarity">
    <text evidence="2">Belongs to the ribose-phosphate pyrophosphokinase family.</text>
</comment>
<dbReference type="KEGG" id="mes:Meso_3877"/>
<protein>
    <submittedName>
        <fullName evidence="6">Ribose-phosphate pyrophosphokinase</fullName>
    </submittedName>
</protein>
<dbReference type="GO" id="GO:0006164">
    <property type="term" value="P:purine nucleotide biosynthetic process"/>
    <property type="evidence" value="ECO:0007669"/>
    <property type="project" value="TreeGrafter"/>
</dbReference>
<dbReference type="CDD" id="cd06223">
    <property type="entry name" value="PRTases_typeI"/>
    <property type="match status" value="1"/>
</dbReference>
<dbReference type="InterPro" id="IPR029057">
    <property type="entry name" value="PRTase-like"/>
</dbReference>
<dbReference type="NCBIfam" id="NF005537">
    <property type="entry name" value="PRK07199.1"/>
    <property type="match status" value="1"/>
</dbReference>
<evidence type="ECO:0000256" key="3">
    <source>
        <dbReference type="SAM" id="MobiDB-lite"/>
    </source>
</evidence>
<dbReference type="PANTHER" id="PTHR10210:SF41">
    <property type="entry name" value="RIBOSE-PHOSPHATE PYROPHOSPHOKINASE 1, CHLOROPLASTIC"/>
    <property type="match status" value="1"/>
</dbReference>
<dbReference type="PANTHER" id="PTHR10210">
    <property type="entry name" value="RIBOSE-PHOSPHATE DIPHOSPHOKINASE FAMILY MEMBER"/>
    <property type="match status" value="1"/>
</dbReference>
<dbReference type="Pfam" id="PF13793">
    <property type="entry name" value="Pribosyltran_N"/>
    <property type="match status" value="1"/>
</dbReference>
<gene>
    <name evidence="6" type="ordered locus">Meso_3877</name>
</gene>
<organism evidence="6">
    <name type="scientific">Chelativorans sp. (strain BNC1)</name>
    <dbReference type="NCBI Taxonomy" id="266779"/>
    <lineage>
        <taxon>Bacteria</taxon>
        <taxon>Pseudomonadati</taxon>
        <taxon>Pseudomonadota</taxon>
        <taxon>Alphaproteobacteria</taxon>
        <taxon>Hyphomicrobiales</taxon>
        <taxon>Phyllobacteriaceae</taxon>
        <taxon>Chelativorans</taxon>
    </lineage>
</organism>
<sequence>MRLILPLPGNETFARRLADDGGWELGALATRRFPDGETYVRILSDVKDKAVDLVSTLARPDDGFLRLIFVADAARSLGAREVNLIAPYLSYMRQDRRFQPGEAITSRSFARLVSSSFDRLVTVDPHLHRYPALSALYTIPTITLHAAPLLADWIASAVEKPLIVGPDEESEQWVSAIAARIGAPHAVLRKVRHGDRNVEIALPDLTGWRGRQPVLADDIASSGHTLIEAARQLPLQGFARPVVAVVHAIFAEDSFQRLAPLCDRIVSSDSVPHESNAVSLAGVIAGAIASSAADDADLVRHRRPPEPLDEVEQAGFDSFPASDPPP</sequence>
<dbReference type="GO" id="GO:0006015">
    <property type="term" value="P:5-phosphoribose 1-diphosphate biosynthetic process"/>
    <property type="evidence" value="ECO:0007669"/>
    <property type="project" value="TreeGrafter"/>
</dbReference>
<dbReference type="EMBL" id="CP000390">
    <property type="protein sequence ID" value="ABG65244.1"/>
    <property type="molecule type" value="Genomic_DNA"/>
</dbReference>
<feature type="region of interest" description="Disordered" evidence="3">
    <location>
        <begin position="295"/>
        <end position="326"/>
    </location>
</feature>
<dbReference type="GO" id="GO:0005737">
    <property type="term" value="C:cytoplasm"/>
    <property type="evidence" value="ECO:0007669"/>
    <property type="project" value="TreeGrafter"/>
</dbReference>
<keyword evidence="6" id="KW-0808">Transferase</keyword>
<evidence type="ECO:0000256" key="1">
    <source>
        <dbReference type="ARBA" id="ARBA00022727"/>
    </source>
</evidence>
<dbReference type="HOGENOM" id="CLU_033546_2_2_5"/>
<dbReference type="SUPFAM" id="SSF53271">
    <property type="entry name" value="PRTase-like"/>
    <property type="match status" value="2"/>
</dbReference>
<dbReference type="SMART" id="SM01400">
    <property type="entry name" value="Pribosyltran_N"/>
    <property type="match status" value="1"/>
</dbReference>